<gene>
    <name evidence="3" type="ordered locus">Dde_4000</name>
</gene>
<dbReference type="PANTHER" id="PTHR12526">
    <property type="entry name" value="GLYCOSYLTRANSFERASE"/>
    <property type="match status" value="1"/>
</dbReference>
<sequence length="365" mass="39568">MRLAFFNSSRSWGGVKTWTVEFAAALQQMGHEVTIFGRKGPFVQRAAHAGLPAHEVSFGPDFNPASIWRFASFFRRQGTQAVLVNVGRDIRTAGVAAALCGLPVVHRIGLPRDMRNHWKVRAVHRLVRPHYLCPCEFIRQGMLDALPFVDKKDSTVILSAKTPLPAPAALRRDSAAPLQLVTTSQLKSDKGHADVLHVLHALKADGHRFHWHVAGTGDKAGELKATAAALGLAGDITWHGFTQDIGSVLSLADVFVLPSLSEGLPNTLLEAMARGLVPVARNVGGIAEVWPHHGRQLLLPADSFRPALHKALADLTQSGTEQLNSLGAAAWTQCRTTFSMQTQAPRLEQFFNTLIHGNPASCVSS</sequence>
<dbReference type="STRING" id="207559.Dde_4000"/>
<reference evidence="3 4" key="1">
    <citation type="journal article" date="2011" name="J. Bacteriol.">
        <title>Complete genome sequence and updated annotation of Desulfovibrio alaskensis G20.</title>
        <authorList>
            <person name="Hauser L.J."/>
            <person name="Land M.L."/>
            <person name="Brown S.D."/>
            <person name="Larimer F."/>
            <person name="Keller K.L."/>
            <person name="Rapp-Giles B.J."/>
            <person name="Price M.N."/>
            <person name="Lin M."/>
            <person name="Bruce D.C."/>
            <person name="Detter J.C."/>
            <person name="Tapia R."/>
            <person name="Han C.S."/>
            <person name="Goodwin L.A."/>
            <person name="Cheng J.F."/>
            <person name="Pitluck S."/>
            <person name="Copeland A."/>
            <person name="Lucas S."/>
            <person name="Nolan M."/>
            <person name="Lapidus A.L."/>
            <person name="Palumbo A.V."/>
            <person name="Wall J.D."/>
        </authorList>
    </citation>
    <scope>NUCLEOTIDE SEQUENCE [LARGE SCALE GENOMIC DNA]</scope>
    <source>
        <strain evidence="4">ATCC BAA 1058 / DSM 17464 / G20</strain>
    </source>
</reference>
<dbReference type="Proteomes" id="UP000002710">
    <property type="component" value="Chromosome"/>
</dbReference>
<keyword evidence="4" id="KW-1185">Reference proteome</keyword>
<dbReference type="EMBL" id="CP000112">
    <property type="protein sequence ID" value="AEL79423.1"/>
    <property type="molecule type" value="Genomic_DNA"/>
</dbReference>
<name>F9XXF8_OLEA2</name>
<feature type="domain" description="Glycosyl transferase family 1" evidence="1">
    <location>
        <begin position="180"/>
        <end position="326"/>
    </location>
</feature>
<evidence type="ECO:0000313" key="3">
    <source>
        <dbReference type="EMBL" id="AEL79423.1"/>
    </source>
</evidence>
<dbReference type="Pfam" id="PF00534">
    <property type="entry name" value="Glycos_transf_1"/>
    <property type="match status" value="1"/>
</dbReference>
<dbReference type="HOGENOM" id="CLU_009583_0_4_7"/>
<evidence type="ECO:0000259" key="1">
    <source>
        <dbReference type="Pfam" id="PF00534"/>
    </source>
</evidence>
<dbReference type="RefSeq" id="WP_011367374.1">
    <property type="nucleotide sequence ID" value="NC_007519.1"/>
</dbReference>
<dbReference type="Gene3D" id="3.40.50.2000">
    <property type="entry name" value="Glycogen Phosphorylase B"/>
    <property type="match status" value="2"/>
</dbReference>
<dbReference type="CDD" id="cd03811">
    <property type="entry name" value="GT4_GT28_WabH-like"/>
    <property type="match status" value="1"/>
</dbReference>
<dbReference type="Pfam" id="PF13439">
    <property type="entry name" value="Glyco_transf_4"/>
    <property type="match status" value="1"/>
</dbReference>
<keyword evidence="3" id="KW-0808">Transferase</keyword>
<evidence type="ECO:0000313" key="4">
    <source>
        <dbReference type="Proteomes" id="UP000002710"/>
    </source>
</evidence>
<dbReference type="PANTHER" id="PTHR12526:SF636">
    <property type="entry name" value="BLL3647 PROTEIN"/>
    <property type="match status" value="1"/>
</dbReference>
<proteinExistence type="predicted"/>
<dbReference type="GO" id="GO:0016757">
    <property type="term" value="F:glycosyltransferase activity"/>
    <property type="evidence" value="ECO:0007669"/>
    <property type="project" value="UniProtKB-ARBA"/>
</dbReference>
<organism evidence="3 4">
    <name type="scientific">Oleidesulfovibrio alaskensis (strain ATCC BAA-1058 / DSM 17464 / G20)</name>
    <name type="common">Desulfovibrio alaskensis</name>
    <dbReference type="NCBI Taxonomy" id="207559"/>
    <lineage>
        <taxon>Bacteria</taxon>
        <taxon>Pseudomonadati</taxon>
        <taxon>Thermodesulfobacteriota</taxon>
        <taxon>Desulfovibrionia</taxon>
        <taxon>Desulfovibrionales</taxon>
        <taxon>Desulfovibrionaceae</taxon>
        <taxon>Oleidesulfovibrio</taxon>
    </lineage>
</organism>
<dbReference type="KEGG" id="dde:Dde_4000"/>
<dbReference type="SUPFAM" id="SSF53756">
    <property type="entry name" value="UDP-Glycosyltransferase/glycogen phosphorylase"/>
    <property type="match status" value="1"/>
</dbReference>
<dbReference type="AlphaFoldDB" id="F9XXF8"/>
<dbReference type="eggNOG" id="COG0438">
    <property type="taxonomic scope" value="Bacteria"/>
</dbReference>
<accession>F9XXF8</accession>
<evidence type="ECO:0000259" key="2">
    <source>
        <dbReference type="Pfam" id="PF13439"/>
    </source>
</evidence>
<protein>
    <submittedName>
        <fullName evidence="3">Glycosyl transferase group 1</fullName>
    </submittedName>
</protein>
<dbReference type="InterPro" id="IPR001296">
    <property type="entry name" value="Glyco_trans_1"/>
</dbReference>
<dbReference type="InterPro" id="IPR028098">
    <property type="entry name" value="Glyco_trans_4-like_N"/>
</dbReference>
<feature type="domain" description="Glycosyltransferase subfamily 4-like N-terminal" evidence="2">
    <location>
        <begin position="12"/>
        <end position="157"/>
    </location>
</feature>